<organism evidence="3 4">
    <name type="scientific">Rhynchospora pubera</name>
    <dbReference type="NCBI Taxonomy" id="906938"/>
    <lineage>
        <taxon>Eukaryota</taxon>
        <taxon>Viridiplantae</taxon>
        <taxon>Streptophyta</taxon>
        <taxon>Embryophyta</taxon>
        <taxon>Tracheophyta</taxon>
        <taxon>Spermatophyta</taxon>
        <taxon>Magnoliopsida</taxon>
        <taxon>Liliopsida</taxon>
        <taxon>Poales</taxon>
        <taxon>Cyperaceae</taxon>
        <taxon>Cyperoideae</taxon>
        <taxon>Rhynchosporeae</taxon>
        <taxon>Rhynchospora</taxon>
    </lineage>
</organism>
<dbReference type="EMBL" id="JAMFTS010000003">
    <property type="protein sequence ID" value="KAJ4781451.1"/>
    <property type="molecule type" value="Genomic_DNA"/>
</dbReference>
<gene>
    <name evidence="3" type="ORF">LUZ62_065708</name>
</gene>
<accession>A0AAV8ET46</accession>
<dbReference type="Pfam" id="PF25072">
    <property type="entry name" value="DUF7796"/>
    <property type="match status" value="1"/>
</dbReference>
<evidence type="ECO:0000313" key="3">
    <source>
        <dbReference type="EMBL" id="KAJ4781451.1"/>
    </source>
</evidence>
<sequence>MRKQFQDEPLEGPVKTASPLLPVKLTLLQSRYFARPYRPILLFLLIFILIMSSLHYKRAPATDFSIPSAHSGTARMAICLVGGARRFELTGPTILKHVLSVFPEADLFVHSNLDKNSFKLGLLRLAPRITEVRIRKPVKIPETKAQRRLLSSSSSSNGIQGLLQYFDLVEGCLDMISAQESRSRFKYDWIVRTRVDGYWTGPLDSRAFKPDSYVVPQGSRFSGLNDRLGIGNRSFSTVALSRLSLLPRLASAGFHDLNSESAFHAQLKVFNISAMELRFPFCTLSDHRYEYPPKWYGVPVASIGSPGPLSGAKCRPCIPLCKGKCMEKLGPRMKNWSGWTEWRNHSLELCDGSRPWQKGWEKIFDEVSGKKAANVRRRVKKMEIEECLKELEGLKRKAEKWNGPDPIEICNLGLVQA</sequence>
<evidence type="ECO:0000313" key="4">
    <source>
        <dbReference type="Proteomes" id="UP001140206"/>
    </source>
</evidence>
<keyword evidence="1" id="KW-1133">Transmembrane helix</keyword>
<comment type="caution">
    <text evidence="3">The sequence shown here is derived from an EMBL/GenBank/DDBJ whole genome shotgun (WGS) entry which is preliminary data.</text>
</comment>
<dbReference type="Proteomes" id="UP001140206">
    <property type="component" value="Chromosome 3"/>
</dbReference>
<protein>
    <submittedName>
        <fullName evidence="3">E3 ubiquitin-protein ligase UBR3</fullName>
    </submittedName>
</protein>
<reference evidence="3" key="1">
    <citation type="submission" date="2022-08" db="EMBL/GenBank/DDBJ databases">
        <authorList>
            <person name="Marques A."/>
        </authorList>
    </citation>
    <scope>NUCLEOTIDE SEQUENCE</scope>
    <source>
        <strain evidence="3">RhyPub2mFocal</strain>
        <tissue evidence="3">Leaves</tissue>
    </source>
</reference>
<feature type="domain" description="DUF7796" evidence="2">
    <location>
        <begin position="73"/>
        <end position="414"/>
    </location>
</feature>
<name>A0AAV8ET46_9POAL</name>
<evidence type="ECO:0000259" key="2">
    <source>
        <dbReference type="Pfam" id="PF25072"/>
    </source>
</evidence>
<keyword evidence="1" id="KW-0472">Membrane</keyword>
<dbReference type="PANTHER" id="PTHR35112">
    <property type="entry name" value="OS08G0360500 PROTEIN"/>
    <property type="match status" value="1"/>
</dbReference>
<proteinExistence type="predicted"/>
<keyword evidence="1" id="KW-0812">Transmembrane</keyword>
<keyword evidence="4" id="KW-1185">Reference proteome</keyword>
<dbReference type="AlphaFoldDB" id="A0AAV8ET46"/>
<dbReference type="InterPro" id="IPR056698">
    <property type="entry name" value="DUF7796"/>
</dbReference>
<feature type="transmembrane region" description="Helical" evidence="1">
    <location>
        <begin position="39"/>
        <end position="56"/>
    </location>
</feature>
<evidence type="ECO:0000256" key="1">
    <source>
        <dbReference type="SAM" id="Phobius"/>
    </source>
</evidence>
<dbReference type="PANTHER" id="PTHR35112:SF1">
    <property type="entry name" value="RING_FYVE_PHD ZINC FINGER SUPERFAMILY PROTEIN"/>
    <property type="match status" value="1"/>
</dbReference>